<evidence type="ECO:0000256" key="1">
    <source>
        <dbReference type="SAM" id="MobiDB-lite"/>
    </source>
</evidence>
<sequence>MAARYGPEERELLETHASRIYANAVAHGHLDAEDPRLQEGSELRPALELLIDIGLLRFDDEATQYYPVDPAEVQSRVVVPLGQQGADLLTESARWAGVFTNLGQTYRKSPHLSSRPITEVRGFANINSYIQAAVSDCRKELLTAQPHGRRPAPQLALAVNRDIQALNRGIKMRTLYQHSARQSPATREYVGEVTQHGAEVRTLDEFFNRLIVVDRYVAIIPGAAGDHVAIAIHDRSLIDYLVDIFERSWERARPFTAHDAKNERSIASDVRAMTIRLLVEGHSDPASAKRLGVSTRTYAGYIAALKDEYGVQTRFQLGHAMGAAATDADAVDPTAGVESEAAEENASSDT</sequence>
<accession>A0ABS7RH03</accession>
<dbReference type="InterPro" id="IPR051797">
    <property type="entry name" value="TrmB-like"/>
</dbReference>
<dbReference type="Gene3D" id="3.30.870.10">
    <property type="entry name" value="Endonuclease Chain A"/>
    <property type="match status" value="1"/>
</dbReference>
<reference evidence="2 3" key="1">
    <citation type="submission" date="2021-08" db="EMBL/GenBank/DDBJ databases">
        <title>Nocardioides bacterium WL0053 sp. nov., isolated from the sediment.</title>
        <authorList>
            <person name="Wang L."/>
            <person name="Zhang D."/>
            <person name="Zhang A."/>
        </authorList>
    </citation>
    <scope>NUCLEOTIDE SEQUENCE [LARGE SCALE GENOMIC DNA]</scope>
    <source>
        <strain evidence="2 3">WL0053</strain>
    </source>
</reference>
<evidence type="ECO:0000313" key="2">
    <source>
        <dbReference type="EMBL" id="MBY9074326.1"/>
    </source>
</evidence>
<dbReference type="PANTHER" id="PTHR34293:SF1">
    <property type="entry name" value="HTH-TYPE TRANSCRIPTIONAL REGULATOR TRMBL2"/>
    <property type="match status" value="1"/>
</dbReference>
<keyword evidence="3" id="KW-1185">Reference proteome</keyword>
<dbReference type="Proteomes" id="UP000754710">
    <property type="component" value="Unassembled WGS sequence"/>
</dbReference>
<protein>
    <submittedName>
        <fullName evidence="2">LuxR family transcriptional regulator</fullName>
    </submittedName>
</protein>
<name>A0ABS7RH03_9ACTN</name>
<comment type="caution">
    <text evidence="2">The sequence shown here is derived from an EMBL/GenBank/DDBJ whole genome shotgun (WGS) entry which is preliminary data.</text>
</comment>
<dbReference type="PANTHER" id="PTHR34293">
    <property type="entry name" value="HTH-TYPE TRANSCRIPTIONAL REGULATOR TRMBL2"/>
    <property type="match status" value="1"/>
</dbReference>
<dbReference type="InterPro" id="IPR036388">
    <property type="entry name" value="WH-like_DNA-bd_sf"/>
</dbReference>
<organism evidence="2 3">
    <name type="scientific">Nocardioides jiangsuensis</name>
    <dbReference type="NCBI Taxonomy" id="2866161"/>
    <lineage>
        <taxon>Bacteria</taxon>
        <taxon>Bacillati</taxon>
        <taxon>Actinomycetota</taxon>
        <taxon>Actinomycetes</taxon>
        <taxon>Propionibacteriales</taxon>
        <taxon>Nocardioidaceae</taxon>
        <taxon>Nocardioides</taxon>
    </lineage>
</organism>
<gene>
    <name evidence="2" type="ORF">K1X13_05775</name>
</gene>
<dbReference type="Gene3D" id="1.10.10.10">
    <property type="entry name" value="Winged helix-like DNA-binding domain superfamily/Winged helix DNA-binding domain"/>
    <property type="match status" value="1"/>
</dbReference>
<evidence type="ECO:0000313" key="3">
    <source>
        <dbReference type="Proteomes" id="UP000754710"/>
    </source>
</evidence>
<proteinExistence type="predicted"/>
<dbReference type="RefSeq" id="WP_221024019.1">
    <property type="nucleotide sequence ID" value="NZ_JAIEZQ010000001.1"/>
</dbReference>
<dbReference type="EMBL" id="JAIEZQ010000001">
    <property type="protein sequence ID" value="MBY9074326.1"/>
    <property type="molecule type" value="Genomic_DNA"/>
</dbReference>
<feature type="region of interest" description="Disordered" evidence="1">
    <location>
        <begin position="328"/>
        <end position="350"/>
    </location>
</feature>